<reference evidence="2" key="1">
    <citation type="journal article" date="2020" name="Nature">
        <title>Giant virus diversity and host interactions through global metagenomics.</title>
        <authorList>
            <person name="Schulz F."/>
            <person name="Roux S."/>
            <person name="Paez-Espino D."/>
            <person name="Jungbluth S."/>
            <person name="Walsh D.A."/>
            <person name="Denef V.J."/>
            <person name="McMahon K.D."/>
            <person name="Konstantinidis K.T."/>
            <person name="Eloe-Fadrosh E.A."/>
            <person name="Kyrpides N.C."/>
            <person name="Woyke T."/>
        </authorList>
    </citation>
    <scope>NUCLEOTIDE SEQUENCE</scope>
    <source>
        <strain evidence="2">GVMAG-M-3300023184-77</strain>
    </source>
</reference>
<sequence length="761" mass="86231">MGSSMSVSIPDLPSIPLMKIPDQGTILSRTQTTTYIMNHILEFILKNADIADIVSLASDEGCKKWIVSAESQLKVLFKQLDILKSPGLDLLKKKDDIKGPIYFAKIEDFKSPKDSKLKFAYCKVLAFYYIRLFQIVGALALSIQDSTLPLKDYIGDKSIIIPEVRQTTSINPLIPKKKSFFNIFKGGAENYDFMKTYLEGEKFHKINVFRNPTTGKKTVEISQVLAGVTVDNSDDGYKFIIARDGISISFNLRIKEEKIIIDKIIKNSNNLSYKFTRTIAKEKYDDKTILIVVDKDRQIDLAEFIENTIIYIKSAADSTIVQILTDFNYLTQVDENTSKIKGTHITLSKKEIKQAEPTFIYGVETLIDNKKIDIDIEFDLIIKGDKDNYTLSIVKVFTKSKKFTVPPFKDNKNTFKFKKDSSGMLSFEDEKENSEEIKRNKQDIPTFLENTFETLADKIVQNMEIGIGKLKEGYYQPLLDPTISKDRIGKIDENQVSSQNPLKYSELWAKLSGDSPVKSFCVARALQLLNFSGLSQNIPEFIKPLIFDAKFELVENKSLPTPNQSITTAIPLKVLDNLYKSPNDILIDAKIKPEDFLPKDSTKEKSLKDLLLSFGKTADELDRIIKDDSSIESLNIKETGRKYDIISKKNDAEKIRLLREKAKKLFQKQFDHTRAVLKLLNKIFNINGPNITLNTNLASQGIRGLETIAQEARDLLSGYYAGCQTTYAEGVEVLKKSTNNKTMNNTKGGGKQSNFTRKRII</sequence>
<dbReference type="EMBL" id="MN740165">
    <property type="protein sequence ID" value="QHT91272.1"/>
    <property type="molecule type" value="Genomic_DNA"/>
</dbReference>
<protein>
    <submittedName>
        <fullName evidence="2">Uncharacterized protein</fullName>
    </submittedName>
</protein>
<feature type="region of interest" description="Disordered" evidence="1">
    <location>
        <begin position="739"/>
        <end position="761"/>
    </location>
</feature>
<name>A0A6C0IEH3_9ZZZZ</name>
<accession>A0A6C0IEH3</accession>
<evidence type="ECO:0000256" key="1">
    <source>
        <dbReference type="SAM" id="MobiDB-lite"/>
    </source>
</evidence>
<proteinExistence type="predicted"/>
<dbReference type="AlphaFoldDB" id="A0A6C0IEH3"/>
<organism evidence="2">
    <name type="scientific">viral metagenome</name>
    <dbReference type="NCBI Taxonomy" id="1070528"/>
    <lineage>
        <taxon>unclassified sequences</taxon>
        <taxon>metagenomes</taxon>
        <taxon>organismal metagenomes</taxon>
    </lineage>
</organism>
<evidence type="ECO:0000313" key="2">
    <source>
        <dbReference type="EMBL" id="QHT91272.1"/>
    </source>
</evidence>